<evidence type="ECO:0000313" key="2">
    <source>
        <dbReference type="Proteomes" id="UP000504638"/>
    </source>
</evidence>
<keyword evidence="2" id="KW-1185">Reference proteome</keyword>
<evidence type="ECO:0000313" key="3">
    <source>
        <dbReference type="RefSeq" id="XP_033536622.1"/>
    </source>
</evidence>
<dbReference type="EMBL" id="ML975152">
    <property type="protein sequence ID" value="KAF1814991.1"/>
    <property type="molecule type" value="Genomic_DNA"/>
</dbReference>
<gene>
    <name evidence="1 3" type="ORF">P152DRAFT_456030</name>
</gene>
<accession>A0A6G1GAQ7</accession>
<dbReference type="RefSeq" id="XP_033536622.1">
    <property type="nucleotide sequence ID" value="XM_033678912.1"/>
</dbReference>
<reference evidence="3" key="2">
    <citation type="submission" date="2020-04" db="EMBL/GenBank/DDBJ databases">
        <authorList>
            <consortium name="NCBI Genome Project"/>
        </authorList>
    </citation>
    <scope>NUCLEOTIDE SEQUENCE</scope>
    <source>
        <strain evidence="3">CBS 781.70</strain>
    </source>
</reference>
<dbReference type="GeneID" id="54419482"/>
<reference evidence="1 3" key="1">
    <citation type="submission" date="2020-01" db="EMBL/GenBank/DDBJ databases">
        <authorList>
            <consortium name="DOE Joint Genome Institute"/>
            <person name="Haridas S."/>
            <person name="Albert R."/>
            <person name="Binder M."/>
            <person name="Bloem J."/>
            <person name="Labutti K."/>
            <person name="Salamov A."/>
            <person name="Andreopoulos B."/>
            <person name="Baker S.E."/>
            <person name="Barry K."/>
            <person name="Bills G."/>
            <person name="Bluhm B.H."/>
            <person name="Cannon C."/>
            <person name="Castanera R."/>
            <person name="Culley D.E."/>
            <person name="Daum C."/>
            <person name="Ezra D."/>
            <person name="Gonzalez J.B."/>
            <person name="Henrissat B."/>
            <person name="Kuo A."/>
            <person name="Liang C."/>
            <person name="Lipzen A."/>
            <person name="Lutzoni F."/>
            <person name="Magnuson J."/>
            <person name="Mondo S."/>
            <person name="Nolan M."/>
            <person name="Ohm R."/>
            <person name="Pangilinan J."/>
            <person name="Park H.-J."/>
            <person name="Ramirez L."/>
            <person name="Alfaro M."/>
            <person name="Sun H."/>
            <person name="Tritt A."/>
            <person name="Yoshinaga Y."/>
            <person name="Zwiers L.-H."/>
            <person name="Turgeon B.G."/>
            <person name="Goodwin S.B."/>
            <person name="Spatafora J.W."/>
            <person name="Crous P.W."/>
            <person name="Grigoriev I.V."/>
        </authorList>
    </citation>
    <scope>NUCLEOTIDE SEQUENCE</scope>
    <source>
        <strain evidence="1 3">CBS 781.70</strain>
    </source>
</reference>
<dbReference type="AlphaFoldDB" id="A0A6G1GAQ7"/>
<reference evidence="3" key="3">
    <citation type="submission" date="2025-04" db="UniProtKB">
        <authorList>
            <consortium name="RefSeq"/>
        </authorList>
    </citation>
    <scope>IDENTIFICATION</scope>
    <source>
        <strain evidence="3">CBS 781.70</strain>
    </source>
</reference>
<dbReference type="Proteomes" id="UP000504638">
    <property type="component" value="Unplaced"/>
</dbReference>
<organism evidence="1">
    <name type="scientific">Eremomyces bilateralis CBS 781.70</name>
    <dbReference type="NCBI Taxonomy" id="1392243"/>
    <lineage>
        <taxon>Eukaryota</taxon>
        <taxon>Fungi</taxon>
        <taxon>Dikarya</taxon>
        <taxon>Ascomycota</taxon>
        <taxon>Pezizomycotina</taxon>
        <taxon>Dothideomycetes</taxon>
        <taxon>Dothideomycetes incertae sedis</taxon>
        <taxon>Eremomycetales</taxon>
        <taxon>Eremomycetaceae</taxon>
        <taxon>Eremomyces</taxon>
    </lineage>
</organism>
<proteinExistence type="predicted"/>
<protein>
    <submittedName>
        <fullName evidence="1 3">Uncharacterized protein</fullName>
    </submittedName>
</protein>
<name>A0A6G1GAQ7_9PEZI</name>
<sequence length="54" mass="5934">MPIVIETGHQAYGVRQKGKILPASPLRSTPTTRRLGHFPVVPWSGTSDVRPLNL</sequence>
<evidence type="ECO:0000313" key="1">
    <source>
        <dbReference type="EMBL" id="KAF1814991.1"/>
    </source>
</evidence>